<reference evidence="2" key="1">
    <citation type="journal article" date="2014" name="Int. J. Syst. Evol. Microbiol.">
        <title>Complete genome sequence of Corynebacterium casei LMG S-19264T (=DSM 44701T), isolated from a smear-ripened cheese.</title>
        <authorList>
            <consortium name="US DOE Joint Genome Institute (JGI-PGF)"/>
            <person name="Walter F."/>
            <person name="Albersmeier A."/>
            <person name="Kalinowski J."/>
            <person name="Ruckert C."/>
        </authorList>
    </citation>
    <scope>NUCLEOTIDE SEQUENCE</scope>
    <source>
        <strain evidence="2">JCM 5069</strain>
    </source>
</reference>
<protein>
    <submittedName>
        <fullName evidence="2">Deaminase reductase</fullName>
    </submittedName>
</protein>
<dbReference type="EMBL" id="BNCD01000009">
    <property type="protein sequence ID" value="GHH80092.1"/>
    <property type="molecule type" value="Genomic_DNA"/>
</dbReference>
<dbReference type="Gene3D" id="3.40.430.10">
    <property type="entry name" value="Dihydrofolate Reductase, subunit A"/>
    <property type="match status" value="1"/>
</dbReference>
<accession>A0A919G8G0</accession>
<dbReference type="PANTHER" id="PTHR38011">
    <property type="entry name" value="DIHYDROFOLATE REDUCTASE FAMILY PROTEIN (AFU_ORTHOLOGUE AFUA_8G06820)"/>
    <property type="match status" value="1"/>
</dbReference>
<dbReference type="PANTHER" id="PTHR38011:SF2">
    <property type="entry name" value="BIFUNCTIONAL DEAMINASE-REDUCTASE DOMAIN PROTEIN"/>
    <property type="match status" value="1"/>
</dbReference>
<dbReference type="GO" id="GO:0008703">
    <property type="term" value="F:5-amino-6-(5-phosphoribosylamino)uracil reductase activity"/>
    <property type="evidence" value="ECO:0007669"/>
    <property type="project" value="InterPro"/>
</dbReference>
<evidence type="ECO:0000313" key="2">
    <source>
        <dbReference type="EMBL" id="GHH80092.1"/>
    </source>
</evidence>
<evidence type="ECO:0000313" key="3">
    <source>
        <dbReference type="Proteomes" id="UP000603708"/>
    </source>
</evidence>
<gene>
    <name evidence="2" type="ORF">GCM10018793_34390</name>
</gene>
<reference evidence="2" key="2">
    <citation type="submission" date="2020-09" db="EMBL/GenBank/DDBJ databases">
        <authorList>
            <person name="Sun Q."/>
            <person name="Ohkuma M."/>
        </authorList>
    </citation>
    <scope>NUCLEOTIDE SEQUENCE</scope>
    <source>
        <strain evidence="2">JCM 5069</strain>
    </source>
</reference>
<dbReference type="GO" id="GO:0009231">
    <property type="term" value="P:riboflavin biosynthetic process"/>
    <property type="evidence" value="ECO:0007669"/>
    <property type="project" value="InterPro"/>
</dbReference>
<dbReference type="RefSeq" id="WP_189932908.1">
    <property type="nucleotide sequence ID" value="NZ_BNCD01000009.1"/>
</dbReference>
<comment type="caution">
    <text evidence="2">The sequence shown here is derived from an EMBL/GenBank/DDBJ whole genome shotgun (WGS) entry which is preliminary data.</text>
</comment>
<dbReference type="Proteomes" id="UP000603708">
    <property type="component" value="Unassembled WGS sequence"/>
</dbReference>
<dbReference type="InterPro" id="IPR024072">
    <property type="entry name" value="DHFR-like_dom_sf"/>
</dbReference>
<name>A0A919G8G0_9ACTN</name>
<keyword evidence="3" id="KW-1185">Reference proteome</keyword>
<dbReference type="InterPro" id="IPR050765">
    <property type="entry name" value="Riboflavin_Biosynth_HTPR"/>
</dbReference>
<evidence type="ECO:0000259" key="1">
    <source>
        <dbReference type="Pfam" id="PF01872"/>
    </source>
</evidence>
<proteinExistence type="predicted"/>
<feature type="domain" description="Bacterial bifunctional deaminase-reductase C-terminal" evidence="1">
    <location>
        <begin position="3"/>
        <end position="187"/>
    </location>
</feature>
<dbReference type="AlphaFoldDB" id="A0A919G8G0"/>
<organism evidence="2 3">
    <name type="scientific">Streptomyces sulfonofaciens</name>
    <dbReference type="NCBI Taxonomy" id="68272"/>
    <lineage>
        <taxon>Bacteria</taxon>
        <taxon>Bacillati</taxon>
        <taxon>Actinomycetota</taxon>
        <taxon>Actinomycetes</taxon>
        <taxon>Kitasatosporales</taxon>
        <taxon>Streptomycetaceae</taxon>
        <taxon>Streptomyces</taxon>
    </lineage>
</organism>
<dbReference type="SUPFAM" id="SSF53597">
    <property type="entry name" value="Dihydrofolate reductase-like"/>
    <property type="match status" value="1"/>
</dbReference>
<dbReference type="InterPro" id="IPR002734">
    <property type="entry name" value="RibDG_C"/>
</dbReference>
<dbReference type="Pfam" id="PF01872">
    <property type="entry name" value="RibD_C"/>
    <property type="match status" value="1"/>
</dbReference>
<sequence length="206" mass="22555">MRLTLTTFLTLDGVMQAPGMPDEDRRGGFEHGGWQVPHVDEDTFELIREWFAHADAFLLGRRTYDIFAAYWPHVPDRDADPIAHRLNTLPKYVVSTTRDTLSWQNSTLIGSDVPEEVARLKAEPGDELQVHGSGRLARTLLAHGLVDEVRLLTYPVVLGTGLRLFDGAAPAALRLTGTTVTGSGTVVATYRPAGTPSHGSFGPARR</sequence>